<organism evidence="2">
    <name type="scientific">Taenia asiatica</name>
    <name type="common">Asian tapeworm</name>
    <dbReference type="NCBI Taxonomy" id="60517"/>
    <lineage>
        <taxon>Eukaryota</taxon>
        <taxon>Metazoa</taxon>
        <taxon>Spiralia</taxon>
        <taxon>Lophotrochozoa</taxon>
        <taxon>Platyhelminthes</taxon>
        <taxon>Cestoda</taxon>
        <taxon>Eucestoda</taxon>
        <taxon>Cyclophyllidea</taxon>
        <taxon>Taeniidae</taxon>
        <taxon>Taenia</taxon>
    </lineage>
</organism>
<dbReference type="InterPro" id="IPR026059">
    <property type="entry name" value="Rab3GAP2"/>
</dbReference>
<reference evidence="2" key="1">
    <citation type="submission" date="2017-02" db="UniProtKB">
        <authorList>
            <consortium name="WormBaseParasite"/>
        </authorList>
    </citation>
    <scope>IDENTIFICATION</scope>
</reference>
<feature type="domain" description="Rab3-GAP regulatory subunit N-terminal" evidence="1">
    <location>
        <begin position="109"/>
        <end position="293"/>
    </location>
</feature>
<protein>
    <submittedName>
        <fullName evidence="2">RAB3GAP2_N domain-containing protein</fullName>
    </submittedName>
</protein>
<dbReference type="InterPro" id="IPR032839">
    <property type="entry name" value="RAB3GAP_N"/>
</dbReference>
<proteinExistence type="predicted"/>
<evidence type="ECO:0000259" key="1">
    <source>
        <dbReference type="Pfam" id="PF14655"/>
    </source>
</evidence>
<name>A0A0R3WEI0_TAEAS</name>
<dbReference type="STRING" id="60517.A0A0R3WEI0"/>
<dbReference type="WBParaSite" id="TASK_0000922601-mRNA-1">
    <property type="protein sequence ID" value="TASK_0000922601-mRNA-1"/>
    <property type="gene ID" value="TASK_0000922601"/>
</dbReference>
<dbReference type="AlphaFoldDB" id="A0A0R3WEI0"/>
<accession>A0A0R3WEI0</accession>
<evidence type="ECO:0000313" key="2">
    <source>
        <dbReference type="WBParaSite" id="TASK_0000922601-mRNA-1"/>
    </source>
</evidence>
<dbReference type="Pfam" id="PF14655">
    <property type="entry name" value="RAB3GAP2_N"/>
    <property type="match status" value="1"/>
</dbReference>
<sequence>LQLTDVKFTFRIRYTPVKYLGFDFHYEVILFLYNDCIVTVPIKTLKLILAELLAGKGDVDLTVDLPIAVHSNPNYVDDPSTVQCIYKSTGFLDFLVENSISLSSDRYDPTTIPCSAHFVVDTNVPYLSFFQSFSRRSLSAMPKEYHQMKEKMKDIAAHLGSRTRPFWTESENGPCYVWPGNPNWVLKKLYSLADMSRGALWGTFSVSSDHRFGAITDDQSRITLVDLHRGVALRFWKGCKEAQTCFVDVSERFPPAGRLPRTAKFMLIHLPRSNNLEVWSLIHGPLLKCWSINGSLRFLLPQMNALRRALKHFNALCVVGNEHLVGIRLSLDLWFPHTPEARDFETFSRLRGWVCSRAFRISLKSDFSTSITKLEGLLGDFTLPDWFLKAVWVLLCTKMIDLTTWAVEKLLVLGDSFPLEEPKKHAFLKHLEKICSLIRFYHSLSKMYDAQSRNQFGHSHESGNKLVESVAQFFPECGKAMELPEFFQPWTFFRAAAYSSLFWMVSDRRHQDKTAAYEMLLGLMPCAWYEKAAFFFFLTTFLSITISPPDIVSALVAPSPPTADIVPAFPPATWQLNEG</sequence>
<dbReference type="PANTHER" id="PTHR12472">
    <property type="entry name" value="RAB3-GAP REGULATORY DOMAIN"/>
    <property type="match status" value="1"/>
</dbReference>
<dbReference type="PANTHER" id="PTHR12472:SF0">
    <property type="entry name" value="RAB3 GTPASE-ACTIVATING PROTEIN NON-CATALYTIC SUBUNIT"/>
    <property type="match status" value="1"/>
</dbReference>